<evidence type="ECO:0000313" key="3">
    <source>
        <dbReference type="Proteomes" id="UP001648503"/>
    </source>
</evidence>
<dbReference type="PANTHER" id="PTHR32060:SF22">
    <property type="entry name" value="CARBOXYL-TERMINAL-PROCESSING PEPTIDASE 3, CHLOROPLASTIC"/>
    <property type="match status" value="1"/>
</dbReference>
<sequence length="582" mass="64274">MLSESRAHTRHHADVRGGYCYLHPLNISDRIPILEILVSSVIALLAIGSTSVSTVKYAPYNLLKDDRAADRLVFIPTSLAQKEVILSNVENALAVWVNYDSKIATYKSAADPFPTIKRLRENIEKVSDEELQLGITDAFIMARDRHTRWTNIAPYGCFYATTEVEFAFIEGDADIAKNPTVVVTSTSEHPDIRPLFGEDYSNIQVGDELPAINGLSFFDWFQQNKFKSGAGANDFGGQRTALEYLTAIYGKFNRLPSEDFINFQFKSHANPEIIYTVNVPYVSIHDDECWNLGSKLYKSLPSRTLPRTPEASLPVSAKQPGHNPVLNTAQLSLGSHKTDSPENPERGAAIEKRSSFGQESAVSLNPTDVTEVTWGIYKPKSTNMGIIKLNSFYLEDVETKSLAIEKATMIVRSLLANELKDTHSVMYELRGNLGGDADFADSMVQLFKPDFQSFGDCYLMNKITQNIFFDGEDPNSVNTLGQAYLRPMGVLNDGRCYSSCEVFSGSIQGHGAGTIFGEDGQTGGGGATVMELDPILIRASPTYFKKFPFTQELTSGSTTYANTLTVGVTQIVRTGRYNGQTH</sequence>
<accession>A0ABQ8FF94</accession>
<dbReference type="InterPro" id="IPR029045">
    <property type="entry name" value="ClpP/crotonase-like_dom_sf"/>
</dbReference>
<dbReference type="Gene3D" id="3.90.226.10">
    <property type="entry name" value="2-enoyl-CoA Hydratase, Chain A, domain 1"/>
    <property type="match status" value="1"/>
</dbReference>
<evidence type="ECO:0000259" key="1">
    <source>
        <dbReference type="Pfam" id="PF03572"/>
    </source>
</evidence>
<dbReference type="SUPFAM" id="SSF52096">
    <property type="entry name" value="ClpP/crotonase"/>
    <property type="match status" value="1"/>
</dbReference>
<dbReference type="Pfam" id="PF03572">
    <property type="entry name" value="Peptidase_S41"/>
    <property type="match status" value="1"/>
</dbReference>
<gene>
    <name evidence="2" type="ORF">BASA50_004643</name>
</gene>
<dbReference type="Proteomes" id="UP001648503">
    <property type="component" value="Unassembled WGS sequence"/>
</dbReference>
<organism evidence="2 3">
    <name type="scientific">Batrachochytrium salamandrivorans</name>
    <dbReference type="NCBI Taxonomy" id="1357716"/>
    <lineage>
        <taxon>Eukaryota</taxon>
        <taxon>Fungi</taxon>
        <taxon>Fungi incertae sedis</taxon>
        <taxon>Chytridiomycota</taxon>
        <taxon>Chytridiomycota incertae sedis</taxon>
        <taxon>Chytridiomycetes</taxon>
        <taxon>Rhizophydiales</taxon>
        <taxon>Rhizophydiales incertae sedis</taxon>
        <taxon>Batrachochytrium</taxon>
    </lineage>
</organism>
<name>A0ABQ8FF94_9FUNG</name>
<dbReference type="EMBL" id="JAFCIX010000152">
    <property type="protein sequence ID" value="KAH6597291.1"/>
    <property type="molecule type" value="Genomic_DNA"/>
</dbReference>
<protein>
    <recommendedName>
        <fullName evidence="1">Tail specific protease domain-containing protein</fullName>
    </recommendedName>
</protein>
<dbReference type="PANTHER" id="PTHR32060">
    <property type="entry name" value="TAIL-SPECIFIC PROTEASE"/>
    <property type="match status" value="1"/>
</dbReference>
<keyword evidence="3" id="KW-1185">Reference proteome</keyword>
<dbReference type="InterPro" id="IPR005151">
    <property type="entry name" value="Tail-specific_protease"/>
</dbReference>
<proteinExistence type="predicted"/>
<evidence type="ECO:0000313" key="2">
    <source>
        <dbReference type="EMBL" id="KAH6597291.1"/>
    </source>
</evidence>
<reference evidence="2 3" key="1">
    <citation type="submission" date="2021-02" db="EMBL/GenBank/DDBJ databases">
        <title>Variation within the Batrachochytrium salamandrivorans European outbreak.</title>
        <authorList>
            <person name="Kelly M."/>
            <person name="Pasmans F."/>
            <person name="Shea T.P."/>
            <person name="Munoz J.F."/>
            <person name="Carranza S."/>
            <person name="Cuomo C.A."/>
            <person name="Martel A."/>
        </authorList>
    </citation>
    <scope>NUCLEOTIDE SEQUENCE [LARGE SCALE GENOMIC DNA]</scope>
    <source>
        <strain evidence="2 3">AMFP18/2</strain>
    </source>
</reference>
<comment type="caution">
    <text evidence="2">The sequence shown here is derived from an EMBL/GenBank/DDBJ whole genome shotgun (WGS) entry which is preliminary data.</text>
</comment>
<feature type="domain" description="Tail specific protease" evidence="1">
    <location>
        <begin position="384"/>
        <end position="533"/>
    </location>
</feature>